<sequence>MIPAPGSCSSCSPPTIPLPPTMGAVVGGETELPVASTSVRFFSSCRKKQQYQDQPFIDQIPIQSSTCQYSLEDWDLSCYRATANSTRRHCSQSSGRGALSTMASGFGTSRIRRSKTHVVPFQDHAGQPALSTFNADESCPLPYLYSYCIYFTHPNVRPDVPHSADAVRRLYETIVIENAPFNPCDCLFRLDMYFLPNGNRDECMRHYRAERDARGSYMVQVEAVESSAAQPTAETARMPGLVPSYARQDMSRHSYHALIYVCDAPDWRGGEDETITRLEFEPLSQGDYERFNKDPEDQHEPDMLPETAAVLETIGKNSPGFGKPTPAMPRQSRLDGRFTEMWYMADHMFDRAPRQRMGEDAWQEARERGWTSW</sequence>
<organism evidence="1">
    <name type="scientific">Pyricularia oryzae (strain Y34)</name>
    <name type="common">Rice blast fungus</name>
    <name type="synonym">Magnaporthe oryzae</name>
    <dbReference type="NCBI Taxonomy" id="1143189"/>
    <lineage>
        <taxon>Eukaryota</taxon>
        <taxon>Fungi</taxon>
        <taxon>Dikarya</taxon>
        <taxon>Ascomycota</taxon>
        <taxon>Pezizomycotina</taxon>
        <taxon>Sordariomycetes</taxon>
        <taxon>Sordariomycetidae</taxon>
        <taxon>Magnaporthales</taxon>
        <taxon>Pyriculariaceae</taxon>
        <taxon>Pyricularia</taxon>
    </lineage>
</organism>
<gene>
    <name evidence="1" type="ORF">OOU_Y34scaffold00624g60</name>
</gene>
<name>A0AA97PJM5_PYRO3</name>
<reference evidence="1" key="1">
    <citation type="journal article" date="2012" name="PLoS Genet.">
        <title>Comparative analysis of the genomes of two field isolates of the rice blast fungus Magnaporthe oryzae.</title>
        <authorList>
            <person name="Xue M."/>
            <person name="Yang J."/>
            <person name="Li Z."/>
            <person name="Hu S."/>
            <person name="Yao N."/>
            <person name="Dean R.A."/>
            <person name="Zhao W."/>
            <person name="Shen M."/>
            <person name="Zhang H."/>
            <person name="Li C."/>
            <person name="Liu L."/>
            <person name="Cao L."/>
            <person name="Xu X."/>
            <person name="Xing Y."/>
            <person name="Hsiang T."/>
            <person name="Zhang Z."/>
            <person name="Xu J.R."/>
            <person name="Peng Y.L."/>
        </authorList>
    </citation>
    <scope>NUCLEOTIDE SEQUENCE</scope>
    <source>
        <strain evidence="1">Y34</strain>
    </source>
</reference>
<dbReference type="EMBL" id="JH793961">
    <property type="protein sequence ID" value="ELQ36964.1"/>
    <property type="molecule type" value="Genomic_DNA"/>
</dbReference>
<accession>A0AA97PJM5</accession>
<dbReference type="AlphaFoldDB" id="A0AA97PJM5"/>
<proteinExistence type="predicted"/>
<protein>
    <submittedName>
        <fullName evidence="1">Uncharacterized protein</fullName>
    </submittedName>
</protein>
<dbReference type="Proteomes" id="UP000011086">
    <property type="component" value="Unassembled WGS sequence"/>
</dbReference>
<evidence type="ECO:0000313" key="1">
    <source>
        <dbReference type="EMBL" id="ELQ36964.1"/>
    </source>
</evidence>